<feature type="compositionally biased region" description="Basic and acidic residues" evidence="4">
    <location>
        <begin position="7"/>
        <end position="18"/>
    </location>
</feature>
<dbReference type="SUPFAM" id="SSF55785">
    <property type="entry name" value="PYP-like sensor domain (PAS domain)"/>
    <property type="match status" value="1"/>
</dbReference>
<keyword evidence="10" id="KW-1185">Reference proteome</keyword>
<dbReference type="PRINTS" id="PR00344">
    <property type="entry name" value="BCTRLSENSOR"/>
</dbReference>
<evidence type="ECO:0000313" key="10">
    <source>
        <dbReference type="Proteomes" id="UP000675747"/>
    </source>
</evidence>
<dbReference type="SMART" id="SM00086">
    <property type="entry name" value="PAC"/>
    <property type="match status" value="1"/>
</dbReference>
<dbReference type="PROSITE" id="PS50112">
    <property type="entry name" value="PAS"/>
    <property type="match status" value="1"/>
</dbReference>
<evidence type="ECO:0000256" key="1">
    <source>
        <dbReference type="ARBA" id="ARBA00000085"/>
    </source>
</evidence>
<feature type="region of interest" description="Disordered" evidence="4">
    <location>
        <begin position="368"/>
        <end position="390"/>
    </location>
</feature>
<dbReference type="Pfam" id="PF13426">
    <property type="entry name" value="PAS_9"/>
    <property type="match status" value="1"/>
</dbReference>
<evidence type="ECO:0000256" key="3">
    <source>
        <dbReference type="ARBA" id="ARBA00022553"/>
    </source>
</evidence>
<reference evidence="9 10" key="1">
    <citation type="journal article" date="2021" name="Microbiol. Resour. Announc.">
        <title>Draft Genome Sequence of Coralloluteibacterium stylophorae LMG 29479T.</title>
        <authorList>
            <person name="Karlyshev A.V."/>
            <person name="Kudryashova E.B."/>
            <person name="Ariskina E.V."/>
            <person name="Conroy A.P."/>
            <person name="Abidueva E.Y."/>
        </authorList>
    </citation>
    <scope>NUCLEOTIDE SEQUENCE [LARGE SCALE GENOMIC DNA]</scope>
    <source>
        <strain evidence="9 10">LMG 29479</strain>
    </source>
</reference>
<dbReference type="Gene3D" id="3.30.450.20">
    <property type="entry name" value="PAS domain"/>
    <property type="match status" value="1"/>
</dbReference>
<reference evidence="8" key="2">
    <citation type="submission" date="2021-04" db="EMBL/GenBank/DDBJ databases">
        <authorList>
            <person name="Karlyshev A.V."/>
        </authorList>
    </citation>
    <scope>NUCLEOTIDE SEQUENCE</scope>
    <source>
        <strain evidence="8">LMG 29479</strain>
    </source>
</reference>
<proteinExistence type="predicted"/>
<dbReference type="InterPro" id="IPR003661">
    <property type="entry name" value="HisK_dim/P_dom"/>
</dbReference>
<dbReference type="CDD" id="cd00130">
    <property type="entry name" value="PAS"/>
    <property type="match status" value="1"/>
</dbReference>
<dbReference type="PROSITE" id="PS50113">
    <property type="entry name" value="PAC"/>
    <property type="match status" value="1"/>
</dbReference>
<dbReference type="Pfam" id="PF02518">
    <property type="entry name" value="HATPase_c"/>
    <property type="match status" value="1"/>
</dbReference>
<evidence type="ECO:0000256" key="2">
    <source>
        <dbReference type="ARBA" id="ARBA00012438"/>
    </source>
</evidence>
<dbReference type="Gene3D" id="3.30.565.10">
    <property type="entry name" value="Histidine kinase-like ATPase, C-terminal domain"/>
    <property type="match status" value="1"/>
</dbReference>
<dbReference type="Proteomes" id="UP000675747">
    <property type="component" value="Unassembled WGS sequence"/>
</dbReference>
<name>A0A8J8B018_9GAMM</name>
<dbReference type="PROSITE" id="PS50109">
    <property type="entry name" value="HIS_KIN"/>
    <property type="match status" value="1"/>
</dbReference>
<evidence type="ECO:0000259" key="6">
    <source>
        <dbReference type="PROSITE" id="PS50112"/>
    </source>
</evidence>
<dbReference type="InterPro" id="IPR001610">
    <property type="entry name" value="PAC"/>
</dbReference>
<dbReference type="SUPFAM" id="SSF47384">
    <property type="entry name" value="Homodimeric domain of signal transducing histidine kinase"/>
    <property type="match status" value="1"/>
</dbReference>
<keyword evidence="3" id="KW-0597">Phosphoprotein</keyword>
<gene>
    <name evidence="9" type="ORF">KB893_004960</name>
    <name evidence="8" type="ORF">KB893_10120</name>
</gene>
<dbReference type="SMART" id="SM00387">
    <property type="entry name" value="HATPase_c"/>
    <property type="match status" value="1"/>
</dbReference>
<dbReference type="InterPro" id="IPR035965">
    <property type="entry name" value="PAS-like_dom_sf"/>
</dbReference>
<dbReference type="InterPro" id="IPR004358">
    <property type="entry name" value="Sig_transdc_His_kin-like_C"/>
</dbReference>
<dbReference type="InterPro" id="IPR000700">
    <property type="entry name" value="PAS-assoc_C"/>
</dbReference>
<dbReference type="SUPFAM" id="SSF55874">
    <property type="entry name" value="ATPase domain of HSP90 chaperone/DNA topoisomerase II/histidine kinase"/>
    <property type="match status" value="1"/>
</dbReference>
<evidence type="ECO:0000313" key="9">
    <source>
        <dbReference type="EMBL" id="MBS7456488.1"/>
    </source>
</evidence>
<dbReference type="EMBL" id="JAGQFT010000079">
    <property type="protein sequence ID" value="MBR0562868.1"/>
    <property type="molecule type" value="Genomic_DNA"/>
</dbReference>
<comment type="caution">
    <text evidence="8">The sequence shown here is derived from an EMBL/GenBank/DDBJ whole genome shotgun (WGS) entry which is preliminary data.</text>
</comment>
<dbReference type="GO" id="GO:0000155">
    <property type="term" value="F:phosphorelay sensor kinase activity"/>
    <property type="evidence" value="ECO:0007669"/>
    <property type="project" value="InterPro"/>
</dbReference>
<dbReference type="InterPro" id="IPR005467">
    <property type="entry name" value="His_kinase_dom"/>
</dbReference>
<dbReference type="PANTHER" id="PTHR43065:SF42">
    <property type="entry name" value="TWO-COMPONENT SENSOR PPRA"/>
    <property type="match status" value="1"/>
</dbReference>
<evidence type="ECO:0000256" key="4">
    <source>
        <dbReference type="SAM" id="MobiDB-lite"/>
    </source>
</evidence>
<dbReference type="EC" id="2.7.13.3" evidence="2"/>
<organism evidence="8">
    <name type="scientific">Coralloluteibacterium stylophorae</name>
    <dbReference type="NCBI Taxonomy" id="1776034"/>
    <lineage>
        <taxon>Bacteria</taxon>
        <taxon>Pseudomonadati</taxon>
        <taxon>Pseudomonadota</taxon>
        <taxon>Gammaproteobacteria</taxon>
        <taxon>Lysobacterales</taxon>
        <taxon>Lysobacteraceae</taxon>
        <taxon>Coralloluteibacterium</taxon>
    </lineage>
</organism>
<evidence type="ECO:0000259" key="7">
    <source>
        <dbReference type="PROSITE" id="PS50113"/>
    </source>
</evidence>
<dbReference type="InterPro" id="IPR003594">
    <property type="entry name" value="HATPase_dom"/>
</dbReference>
<dbReference type="CDD" id="cd00082">
    <property type="entry name" value="HisKA"/>
    <property type="match status" value="1"/>
</dbReference>
<dbReference type="EMBL" id="JAGQFT020000003">
    <property type="protein sequence ID" value="MBS7456488.1"/>
    <property type="molecule type" value="Genomic_DNA"/>
</dbReference>
<dbReference type="Gene3D" id="1.10.287.130">
    <property type="match status" value="1"/>
</dbReference>
<dbReference type="InterPro" id="IPR036890">
    <property type="entry name" value="HATPase_C_sf"/>
</dbReference>
<dbReference type="InterPro" id="IPR036097">
    <property type="entry name" value="HisK_dim/P_sf"/>
</dbReference>
<protein>
    <recommendedName>
        <fullName evidence="2">histidine kinase</fullName>
        <ecNumber evidence="2">2.7.13.3</ecNumber>
    </recommendedName>
</protein>
<evidence type="ECO:0000313" key="8">
    <source>
        <dbReference type="EMBL" id="MBR0562868.1"/>
    </source>
</evidence>
<dbReference type="NCBIfam" id="TIGR00229">
    <property type="entry name" value="sensory_box"/>
    <property type="match status" value="1"/>
</dbReference>
<dbReference type="InterPro" id="IPR000014">
    <property type="entry name" value="PAS"/>
</dbReference>
<dbReference type="PANTHER" id="PTHR43065">
    <property type="entry name" value="SENSOR HISTIDINE KINASE"/>
    <property type="match status" value="1"/>
</dbReference>
<dbReference type="RefSeq" id="WP_211926792.1">
    <property type="nucleotide sequence ID" value="NZ_JAGQFT020000003.1"/>
</dbReference>
<feature type="region of interest" description="Disordered" evidence="4">
    <location>
        <begin position="1"/>
        <end position="25"/>
    </location>
</feature>
<comment type="catalytic activity">
    <reaction evidence="1">
        <text>ATP + protein L-histidine = ADP + protein N-phospho-L-histidine.</text>
        <dbReference type="EC" id="2.7.13.3"/>
    </reaction>
</comment>
<feature type="domain" description="PAS" evidence="6">
    <location>
        <begin position="57"/>
        <end position="103"/>
    </location>
</feature>
<feature type="domain" description="PAC" evidence="7">
    <location>
        <begin position="104"/>
        <end position="158"/>
    </location>
</feature>
<feature type="domain" description="Histidine kinase" evidence="5">
    <location>
        <begin position="171"/>
        <end position="384"/>
    </location>
</feature>
<sequence>MQGRIDTAGDRDGHHSGEGRNIVTAPGHAGGDIFFAAVQMSRMPMILTDPHQDDDPVIFANSAFERLCGYPREQILGRNCRFLQGPDTDRATVRRIRDALAAGEDVHEEVLNYRRDGQPFWNALFVSPVYDPRGHLLYHFASQIDVTRRRQAEESLRQSQRMEALGGLASGAAHEFNNLMMIVLNNVQQVMRQSGEPATRERLRNVEWAATQAGRLTQQMLSFARRQFHDNRRVELDALVTGFDTVLAQMAGREHPVTVTTEALPAWAHLDPGQLEMALLALVRNAAEASPDGCGIAVELRAEVQDEERGTMIEIAIHDEGSGMSPETAQRAIEPFYTTKAPGTGSGLGLSMAQGFVEQSGGRLLIEPRPGGGTSVRMRLPASDPLASSR</sequence>
<dbReference type="AlphaFoldDB" id="A0A8J8B018"/>
<accession>A0A8J8B018</accession>
<evidence type="ECO:0000259" key="5">
    <source>
        <dbReference type="PROSITE" id="PS50109"/>
    </source>
</evidence>